<dbReference type="InterPro" id="IPR020864">
    <property type="entry name" value="MACPF"/>
</dbReference>
<dbReference type="InterPro" id="IPR044663">
    <property type="entry name" value="CAD1/NSL1-like"/>
</dbReference>
<evidence type="ECO:0000313" key="3">
    <source>
        <dbReference type="Proteomes" id="UP001497512"/>
    </source>
</evidence>
<gene>
    <name evidence="2" type="ORF">CSSPTR1EN2_LOCUS471</name>
</gene>
<organism evidence="2 3">
    <name type="scientific">Sphagnum troendelagicum</name>
    <dbReference type="NCBI Taxonomy" id="128251"/>
    <lineage>
        <taxon>Eukaryota</taxon>
        <taxon>Viridiplantae</taxon>
        <taxon>Streptophyta</taxon>
        <taxon>Embryophyta</taxon>
        <taxon>Bryophyta</taxon>
        <taxon>Sphagnophytina</taxon>
        <taxon>Sphagnopsida</taxon>
        <taxon>Sphagnales</taxon>
        <taxon>Sphagnaceae</taxon>
        <taxon>Sphagnum</taxon>
    </lineage>
</organism>
<dbReference type="SMART" id="SM00457">
    <property type="entry name" value="MACPF"/>
    <property type="match status" value="1"/>
</dbReference>
<protein>
    <recommendedName>
        <fullName evidence="1">MACPF domain-containing protein</fullName>
    </recommendedName>
</protein>
<dbReference type="Proteomes" id="UP001497512">
    <property type="component" value="Chromosome 1"/>
</dbReference>
<sequence length="583" mass="65056">MAASKKHSEEEEEIVTRTTIVPRGLQAAQHTAVEAAQALGRGFDVTSDFRLGFVKGAVGSVLVKIEQENLQNLVAPGGIAIPDVSSDIRCVTGERTHYKSDLLPFVEMSQQFNQDAAIEGNVPLGLFNSMYGFNGPWQTDQHSTKALALDGRFIKLYSLRLTQSPLVLHDQVLDAVPSVWDPKKLASFIERYGTHIIVGVTIGGKDVVYVRQHQSSPSTVAEVQKLMQSVADRRFLGQADGPRERTGKEKEVEIVCRRRGGDDMEDSHHTWLSTVPVAPDVIAMTFVSIASLLRGIRGHDFLSHAVDFYLQFKPPIEELQYFLEFQIPTQWSTPESDLTLGQERKEPVCPVMQFSLMGPKLYISTTQVSVGRKPVTGLRLYLEGNKCNRLEIHLQHLSSLPQVFRPHWDRHVSIGAPIWKSPEERDAQWFEPVQWKAFGHVCTAPIEYTESHVGDSNDAFIVTGAQLQVWDFGIKNVLYLKLLYSRVPNCSIRRSVWDNLPITSQKSGLRSQLGLTGNAGSQQQASEVPNAVTPNPKLLKLVNLKEMKRGPQDMPGHWLVSGAKLDVDGGKLALRVKYSLLHY</sequence>
<proteinExistence type="predicted"/>
<dbReference type="PANTHER" id="PTHR33199:SF1">
    <property type="entry name" value="OS01G0958700 PROTEIN"/>
    <property type="match status" value="1"/>
</dbReference>
<dbReference type="Pfam" id="PF01823">
    <property type="entry name" value="MACPF"/>
    <property type="match status" value="1"/>
</dbReference>
<dbReference type="PROSITE" id="PS51412">
    <property type="entry name" value="MACPF_2"/>
    <property type="match status" value="1"/>
</dbReference>
<evidence type="ECO:0000259" key="1">
    <source>
        <dbReference type="PROSITE" id="PS51412"/>
    </source>
</evidence>
<dbReference type="PANTHER" id="PTHR33199">
    <property type="entry name" value="MACPF DOMAIN-CONTAINING PROTEIN CAD1"/>
    <property type="match status" value="1"/>
</dbReference>
<evidence type="ECO:0000313" key="2">
    <source>
        <dbReference type="EMBL" id="CAK9189820.1"/>
    </source>
</evidence>
<name>A0ABP0T8I4_9BRYO</name>
<keyword evidence="3" id="KW-1185">Reference proteome</keyword>
<feature type="domain" description="MACPF" evidence="1">
    <location>
        <begin position="22"/>
        <end position="323"/>
    </location>
</feature>
<dbReference type="EMBL" id="OZ019893">
    <property type="protein sequence ID" value="CAK9189820.1"/>
    <property type="molecule type" value="Genomic_DNA"/>
</dbReference>
<accession>A0ABP0T8I4</accession>
<reference evidence="2 3" key="1">
    <citation type="submission" date="2024-02" db="EMBL/GenBank/DDBJ databases">
        <authorList>
            <consortium name="ELIXIR-Norway"/>
            <consortium name="Elixir Norway"/>
        </authorList>
    </citation>
    <scope>NUCLEOTIDE SEQUENCE [LARGE SCALE GENOMIC DNA]</scope>
</reference>